<dbReference type="SUPFAM" id="SSF56752">
    <property type="entry name" value="D-aminoacid aminotransferase-like PLP-dependent enzymes"/>
    <property type="match status" value="1"/>
</dbReference>
<sequence>MLYTSTFMMRDGHVANLDAHLDRLRAEASHHPHAVDEVLAKLREAPTGVYRPHIQVGRTTITVELHPAIMPREEVTVDAEGIPDQRRRPTRKGPDFGWQMRQLHMLRHSGSDAGLLIDDRGMVISGIFSALLFLRDGTANISAHPRAAESITLNAALELLTEAGVSVVEHPEGFTMPQLRGNETWLLSSVEGVRKITGWLEYGSVLPPRDGNRPRMGAPTHREINELMWQRAGKV</sequence>
<dbReference type="RefSeq" id="WP_159449808.1">
    <property type="nucleotide sequence ID" value="NZ_FXAR01000007.1"/>
</dbReference>
<gene>
    <name evidence="1" type="ORF">SAMN06295981_2069</name>
</gene>
<evidence type="ECO:0000313" key="2">
    <source>
        <dbReference type="Proteomes" id="UP000193309"/>
    </source>
</evidence>
<evidence type="ECO:0000313" key="1">
    <source>
        <dbReference type="EMBL" id="SMG33234.1"/>
    </source>
</evidence>
<dbReference type="AlphaFoldDB" id="A0A1X7JYF8"/>
<keyword evidence="1" id="KW-0032">Aminotransferase</keyword>
<keyword evidence="2" id="KW-1185">Reference proteome</keyword>
<proteinExistence type="predicted"/>
<organism evidence="1 2">
    <name type="scientific">Corynebacterium pollutisoli</name>
    <dbReference type="NCBI Taxonomy" id="1610489"/>
    <lineage>
        <taxon>Bacteria</taxon>
        <taxon>Bacillati</taxon>
        <taxon>Actinomycetota</taxon>
        <taxon>Actinomycetes</taxon>
        <taxon>Mycobacteriales</taxon>
        <taxon>Corynebacteriaceae</taxon>
        <taxon>Corynebacterium</taxon>
    </lineage>
</organism>
<name>A0A1X7JYF8_9CORY</name>
<dbReference type="GO" id="GO:0008483">
    <property type="term" value="F:transaminase activity"/>
    <property type="evidence" value="ECO:0007669"/>
    <property type="project" value="UniProtKB-KW"/>
</dbReference>
<dbReference type="OrthoDB" id="4401126at2"/>
<dbReference type="InterPro" id="IPR043132">
    <property type="entry name" value="BCAT-like_C"/>
</dbReference>
<keyword evidence="1" id="KW-0808">Transferase</keyword>
<dbReference type="EMBL" id="FXAR01000007">
    <property type="protein sequence ID" value="SMG33234.1"/>
    <property type="molecule type" value="Genomic_DNA"/>
</dbReference>
<dbReference type="InterPro" id="IPR001544">
    <property type="entry name" value="Aminotrans_IV"/>
</dbReference>
<keyword evidence="1" id="KW-0456">Lyase</keyword>
<dbReference type="Pfam" id="PF01063">
    <property type="entry name" value="Aminotran_4"/>
    <property type="match status" value="1"/>
</dbReference>
<reference evidence="2" key="1">
    <citation type="submission" date="2017-04" db="EMBL/GenBank/DDBJ databases">
        <authorList>
            <person name="Varghese N."/>
            <person name="Submissions S."/>
        </authorList>
    </citation>
    <scope>NUCLEOTIDE SEQUENCE [LARGE SCALE GENOMIC DNA]</scope>
    <source>
        <strain evidence="2">VDS</strain>
    </source>
</reference>
<dbReference type="GO" id="GO:0016829">
    <property type="term" value="F:lyase activity"/>
    <property type="evidence" value="ECO:0007669"/>
    <property type="project" value="UniProtKB-KW"/>
</dbReference>
<dbReference type="InterPro" id="IPR036038">
    <property type="entry name" value="Aminotransferase-like"/>
</dbReference>
<dbReference type="Gene3D" id="3.20.10.10">
    <property type="entry name" value="D-amino Acid Aminotransferase, subunit A, domain 2"/>
    <property type="match status" value="1"/>
</dbReference>
<accession>A0A1X7JYF8</accession>
<dbReference type="STRING" id="1610489.SAMN06295981_2069"/>
<protein>
    <submittedName>
        <fullName evidence="1">Branched-chain amino acid aminotransferase/4-amino-4-deoxychorismate lyase</fullName>
    </submittedName>
</protein>
<dbReference type="Proteomes" id="UP000193309">
    <property type="component" value="Unassembled WGS sequence"/>
</dbReference>